<gene>
    <name evidence="2" type="ORF">MCOR33_009279</name>
</gene>
<dbReference type="Proteomes" id="UP001059893">
    <property type="component" value="Unassembled WGS sequence"/>
</dbReference>
<sequence length="143" mass="15536">MSTTTTSTRSCESDDSLTDIEDEWCSVSADELEDLEQSQTSVSQEGLVPLQTSHKGSVKKPAHHKNPNVGGSWTVVTLQSARGDCVHDMDRSDVELTPKERLQIVAGASAKLAVAPVQGLMALSRRHGNWTFFIIATTAARQR</sequence>
<protein>
    <submittedName>
        <fullName evidence="2">Uncharacterized protein</fullName>
    </submittedName>
</protein>
<evidence type="ECO:0000256" key="1">
    <source>
        <dbReference type="SAM" id="MobiDB-lite"/>
    </source>
</evidence>
<proteinExistence type="predicted"/>
<evidence type="ECO:0000313" key="2">
    <source>
        <dbReference type="EMBL" id="KAI6293277.1"/>
    </source>
</evidence>
<keyword evidence="3" id="KW-1185">Reference proteome</keyword>
<organism evidence="2 3">
    <name type="scientific">Pyricularia grisea</name>
    <name type="common">Crabgrass-specific blast fungus</name>
    <name type="synonym">Magnaporthe grisea</name>
    <dbReference type="NCBI Taxonomy" id="148305"/>
    <lineage>
        <taxon>Eukaryota</taxon>
        <taxon>Fungi</taxon>
        <taxon>Dikarya</taxon>
        <taxon>Ascomycota</taxon>
        <taxon>Pezizomycotina</taxon>
        <taxon>Sordariomycetes</taxon>
        <taxon>Sordariomycetidae</taxon>
        <taxon>Magnaporthales</taxon>
        <taxon>Pyriculariaceae</taxon>
        <taxon>Pyricularia</taxon>
    </lineage>
</organism>
<feature type="compositionally biased region" description="Basic residues" evidence="1">
    <location>
        <begin position="56"/>
        <end position="66"/>
    </location>
</feature>
<name>A0ABQ8N929_PYRGI</name>
<evidence type="ECO:0000313" key="3">
    <source>
        <dbReference type="Proteomes" id="UP001059893"/>
    </source>
</evidence>
<reference evidence="2" key="1">
    <citation type="submission" date="2021-01" db="EMBL/GenBank/DDBJ databases">
        <title>Deciphering the adaptive evolutionary patterns associated with biogeogrpahic diversity in the finger millet blast pathogen Magnaporthe oryzae in Eastern Africa.</title>
        <authorList>
            <person name="Onyema G."/>
            <person name="Shittu T.A."/>
            <person name="Dodsworth S."/>
            <person name="Devilliers S."/>
            <person name="Muthumeenakshi S."/>
            <person name="Sreenivasaprasad S."/>
        </authorList>
    </citation>
    <scope>NUCLEOTIDE SEQUENCE</scope>
    <source>
        <strain evidence="2">D15/s37</strain>
    </source>
</reference>
<comment type="caution">
    <text evidence="2">The sequence shown here is derived from an EMBL/GenBank/DDBJ whole genome shotgun (WGS) entry which is preliminary data.</text>
</comment>
<feature type="region of interest" description="Disordered" evidence="1">
    <location>
        <begin position="52"/>
        <end position="72"/>
    </location>
</feature>
<dbReference type="EMBL" id="JABSND010000252">
    <property type="protein sequence ID" value="KAI6293277.1"/>
    <property type="molecule type" value="Genomic_DNA"/>
</dbReference>
<accession>A0ABQ8N929</accession>